<reference evidence="1" key="1">
    <citation type="journal article" date="2024" name="Gigascience">
        <title>Chromosome-level genome of the poultry shaft louse Menopon gallinae provides insight into the host-switching and adaptive evolution of parasitic lice.</title>
        <authorList>
            <person name="Xu Y."/>
            <person name="Ma L."/>
            <person name="Liu S."/>
            <person name="Liang Y."/>
            <person name="Liu Q."/>
            <person name="He Z."/>
            <person name="Tian L."/>
            <person name="Duan Y."/>
            <person name="Cai W."/>
            <person name="Li H."/>
            <person name="Song F."/>
        </authorList>
    </citation>
    <scope>NUCLEOTIDE SEQUENCE</scope>
    <source>
        <strain evidence="1">Cailab_2023a</strain>
    </source>
</reference>
<accession>A0AAW2HBY2</accession>
<name>A0AAW2HBY2_9NEOP</name>
<proteinExistence type="predicted"/>
<comment type="caution">
    <text evidence="1">The sequence shown here is derived from an EMBL/GenBank/DDBJ whole genome shotgun (WGS) entry which is preliminary data.</text>
</comment>
<sequence>MPKTTQFLKSVGKTINLAKPQVYQVPRKPPLNSLVFEKLPEQKCGDRIAISKPPTPTPVRVCTKEELQALYCCPKPCDCKVKTKMTTAEKIACLLKSAVKIYILKQLVEYTWREGLWSDAFRSSCFLEKYLEYCPETKEDPINMYASSDCITMPVEEPCLPYIPRSDYVLYRSGKYWNRMVIRFFWIILDGPSELWAFVQKAYNERNNPKQTACDKILHRKY</sequence>
<dbReference type="AlphaFoldDB" id="A0AAW2HBY2"/>
<protein>
    <submittedName>
        <fullName evidence="1">Uncharacterized protein</fullName>
    </submittedName>
</protein>
<gene>
    <name evidence="1" type="ORF">PYX00_009424</name>
</gene>
<organism evidence="1">
    <name type="scientific">Menopon gallinae</name>
    <name type="common">poultry shaft louse</name>
    <dbReference type="NCBI Taxonomy" id="328185"/>
    <lineage>
        <taxon>Eukaryota</taxon>
        <taxon>Metazoa</taxon>
        <taxon>Ecdysozoa</taxon>
        <taxon>Arthropoda</taxon>
        <taxon>Hexapoda</taxon>
        <taxon>Insecta</taxon>
        <taxon>Pterygota</taxon>
        <taxon>Neoptera</taxon>
        <taxon>Paraneoptera</taxon>
        <taxon>Psocodea</taxon>
        <taxon>Troctomorpha</taxon>
        <taxon>Phthiraptera</taxon>
        <taxon>Amblycera</taxon>
        <taxon>Menoponidae</taxon>
        <taxon>Menopon</taxon>
    </lineage>
</organism>
<evidence type="ECO:0000313" key="1">
    <source>
        <dbReference type="EMBL" id="KAL0267056.1"/>
    </source>
</evidence>
<dbReference type="EMBL" id="JARGDH010000005">
    <property type="protein sequence ID" value="KAL0267056.1"/>
    <property type="molecule type" value="Genomic_DNA"/>
</dbReference>